<name>A0ACC2S176_9FUNG</name>
<evidence type="ECO:0000313" key="1">
    <source>
        <dbReference type="EMBL" id="KAJ9056045.1"/>
    </source>
</evidence>
<comment type="caution">
    <text evidence="1">The sequence shown here is derived from an EMBL/GenBank/DDBJ whole genome shotgun (WGS) entry which is preliminary data.</text>
</comment>
<organism evidence="1 2">
    <name type="scientific">Entomophthora muscae</name>
    <dbReference type="NCBI Taxonomy" id="34485"/>
    <lineage>
        <taxon>Eukaryota</taxon>
        <taxon>Fungi</taxon>
        <taxon>Fungi incertae sedis</taxon>
        <taxon>Zoopagomycota</taxon>
        <taxon>Entomophthoromycotina</taxon>
        <taxon>Entomophthoromycetes</taxon>
        <taxon>Entomophthorales</taxon>
        <taxon>Entomophthoraceae</taxon>
        <taxon>Entomophthora</taxon>
    </lineage>
</organism>
<protein>
    <submittedName>
        <fullName evidence="1">Uncharacterized protein</fullName>
    </submittedName>
</protein>
<evidence type="ECO:0000313" key="2">
    <source>
        <dbReference type="Proteomes" id="UP001165960"/>
    </source>
</evidence>
<keyword evidence="2" id="KW-1185">Reference proteome</keyword>
<sequence length="456" mass="51587">MGPWFYHFIPYFVLVVFHFTTVPTKNLGQTAHIPEEAPKTWPTFYCPPGAPFGLLHLSDYPLNPEYWELTMKETIRPDYLAQQITPQTAFHKGAWYKQPAPKIRVKYNYLPAYQLDMEAPPTPKPDRLHPTPGLSPPTANQYAGIAYITLAGLVDTMVPAAGPWALVGQSASYLIKLAPLLWWTLPSSQPSKLAAEANSPSPGMRYPDTFGYKWLVWALLLQAFRSSVLLETRAESSSSTPPQHLDKYWRCVIPGIWYRATPLSHNPPVTEKQPMFVRTVKTPPLTIFHLLALAFFIIYLGAYVFLGKFNPLLRIYHLLGEIFHIGMVSVPIGTLVTGLNPSVAIHHLGGMFHRRWVPGRYNIYPAIWRSLYYPNWPHQFHGTCQQPLGLARKLFSYIVKLAPILWWALPSMSAGRPPTDLPKPTTGWLPDKDEGKPGKSNKQAKLSLPIFCLTKQ</sequence>
<dbReference type="EMBL" id="QTSX02006060">
    <property type="protein sequence ID" value="KAJ9056045.1"/>
    <property type="molecule type" value="Genomic_DNA"/>
</dbReference>
<gene>
    <name evidence="1" type="ORF">DSO57_1037049</name>
</gene>
<proteinExistence type="predicted"/>
<dbReference type="Proteomes" id="UP001165960">
    <property type="component" value="Unassembled WGS sequence"/>
</dbReference>
<accession>A0ACC2S176</accession>
<reference evidence="1" key="1">
    <citation type="submission" date="2022-04" db="EMBL/GenBank/DDBJ databases">
        <title>Genome of the entomopathogenic fungus Entomophthora muscae.</title>
        <authorList>
            <person name="Elya C."/>
            <person name="Lovett B.R."/>
            <person name="Lee E."/>
            <person name="Macias A.M."/>
            <person name="Hajek A.E."/>
            <person name="De Bivort B.L."/>
            <person name="Kasson M.T."/>
            <person name="De Fine Licht H.H."/>
            <person name="Stajich J.E."/>
        </authorList>
    </citation>
    <scope>NUCLEOTIDE SEQUENCE</scope>
    <source>
        <strain evidence="1">Berkeley</strain>
    </source>
</reference>